<dbReference type="GO" id="GO:0009146">
    <property type="term" value="P:purine nucleoside triphosphate catabolic process"/>
    <property type="evidence" value="ECO:0007669"/>
    <property type="project" value="UniProtKB-UniRule"/>
</dbReference>
<accession>A0A2T0LIZ9</accession>
<comment type="function">
    <text evidence="10">Pyrophosphatase that catalyzes the hydrolysis of nucleoside triphosphates to their monophosphate derivatives, with a high preference for the non-canonical purine nucleotides XTP (xanthosine triphosphate), dITP (deoxyinosine triphosphate) and ITP. Seems to function as a house-cleaning enzyme that removes non-canonical purine nucleotides from the nucleotide pool, thus preventing their incorporation into DNA/RNA and avoiding chromosomal lesions.</text>
</comment>
<protein>
    <recommendedName>
        <fullName evidence="10">dITP/XTP pyrophosphatase</fullName>
        <ecNumber evidence="10">3.6.1.66</ecNumber>
    </recommendedName>
    <alternativeName>
        <fullName evidence="10">Non-canonical purine NTP pyrophosphatase</fullName>
    </alternativeName>
    <alternativeName>
        <fullName evidence="10">Non-standard purine NTP pyrophosphatase</fullName>
    </alternativeName>
    <alternativeName>
        <fullName evidence="10">Nucleoside-triphosphate diphosphatase</fullName>
    </alternativeName>
    <alternativeName>
        <fullName evidence="10">Nucleoside-triphosphate pyrophosphatase</fullName>
        <shortName evidence="10">NTPase</shortName>
    </alternativeName>
</protein>
<evidence type="ECO:0000256" key="4">
    <source>
        <dbReference type="ARBA" id="ARBA00022741"/>
    </source>
</evidence>
<comment type="catalytic activity">
    <reaction evidence="9 10">
        <text>XTP + H2O = XMP + diphosphate + H(+)</text>
        <dbReference type="Rhea" id="RHEA:28610"/>
        <dbReference type="ChEBI" id="CHEBI:15377"/>
        <dbReference type="ChEBI" id="CHEBI:15378"/>
        <dbReference type="ChEBI" id="CHEBI:33019"/>
        <dbReference type="ChEBI" id="CHEBI:57464"/>
        <dbReference type="ChEBI" id="CHEBI:61314"/>
        <dbReference type="EC" id="3.6.1.66"/>
    </reaction>
</comment>
<dbReference type="EC" id="3.6.1.66" evidence="10"/>
<keyword evidence="7 10" id="KW-0546">Nucleotide metabolism</keyword>
<comment type="subunit">
    <text evidence="2 10">Homodimer.</text>
</comment>
<feature type="binding site" evidence="10">
    <location>
        <begin position="151"/>
        <end position="152"/>
    </location>
    <ligand>
        <name>substrate</name>
    </ligand>
</feature>
<keyword evidence="4 10" id="KW-0547">Nucleotide-binding</keyword>
<comment type="similarity">
    <text evidence="1 10 11">Belongs to the HAM1 NTPase family.</text>
</comment>
<evidence type="ECO:0000256" key="10">
    <source>
        <dbReference type="HAMAP-Rule" id="MF_01405"/>
    </source>
</evidence>
<dbReference type="GO" id="GO:0000166">
    <property type="term" value="F:nucleotide binding"/>
    <property type="evidence" value="ECO:0007669"/>
    <property type="project" value="UniProtKB-KW"/>
</dbReference>
<evidence type="ECO:0000256" key="9">
    <source>
        <dbReference type="ARBA" id="ARBA00052017"/>
    </source>
</evidence>
<dbReference type="PANTHER" id="PTHR11067">
    <property type="entry name" value="INOSINE TRIPHOSPHATE PYROPHOSPHATASE/HAM1 PROTEIN"/>
    <property type="match status" value="1"/>
</dbReference>
<evidence type="ECO:0000256" key="7">
    <source>
        <dbReference type="ARBA" id="ARBA00023080"/>
    </source>
</evidence>
<dbReference type="GO" id="GO:0036220">
    <property type="term" value="F:ITP diphosphatase activity"/>
    <property type="evidence" value="ECO:0007669"/>
    <property type="project" value="UniProtKB-UniRule"/>
</dbReference>
<comment type="cofactor">
    <cofactor evidence="10">
        <name>Mg(2+)</name>
        <dbReference type="ChEBI" id="CHEBI:18420"/>
    </cofactor>
    <text evidence="10">Binds 1 Mg(2+) ion per subunit.</text>
</comment>
<dbReference type="GO" id="GO:0017111">
    <property type="term" value="F:ribonucleoside triphosphate phosphatase activity"/>
    <property type="evidence" value="ECO:0007669"/>
    <property type="project" value="InterPro"/>
</dbReference>
<gene>
    <name evidence="12" type="ORF">CLV97_102206</name>
</gene>
<sequence length="181" mass="19603">MNRFSGVPEVAEDGDTFEANALKKAETVSRTLNRPVVADDSGLVVPSLGGAPGVRSARYAGPEADDRANNEKLLKALEGKSGKERAAYFVCVLALKIPGEEPRLVRGECGGRIALEPKGDQGFGYDPLFFLPEYGKTMGEIPPELKNRISHRAKAFQGLLRLLKEIYRFEKTVPTEGGGGR</sequence>
<feature type="binding site" evidence="10">
    <location>
        <begin position="123"/>
        <end position="126"/>
    </location>
    <ligand>
        <name>substrate</name>
    </ligand>
</feature>
<dbReference type="CDD" id="cd00515">
    <property type="entry name" value="HAM1"/>
    <property type="match status" value="1"/>
</dbReference>
<dbReference type="AlphaFoldDB" id="A0A2T0LIZ9"/>
<reference evidence="12 13" key="1">
    <citation type="submission" date="2018-03" db="EMBL/GenBank/DDBJ databases">
        <title>Genomic Encyclopedia of Archaeal and Bacterial Type Strains, Phase II (KMG-II): from individual species to whole genera.</title>
        <authorList>
            <person name="Goeker M."/>
        </authorList>
    </citation>
    <scope>NUCLEOTIDE SEQUENCE [LARGE SCALE GENOMIC DNA]</scope>
    <source>
        <strain evidence="12 13">DSM 44946</strain>
    </source>
</reference>
<feature type="active site" description="Proton acceptor" evidence="10">
    <location>
        <position position="40"/>
    </location>
</feature>
<dbReference type="InterPro" id="IPR029001">
    <property type="entry name" value="ITPase-like_fam"/>
</dbReference>
<dbReference type="InterPro" id="IPR020922">
    <property type="entry name" value="dITP/XTP_pyrophosphatase"/>
</dbReference>
<dbReference type="GO" id="GO:0046872">
    <property type="term" value="F:metal ion binding"/>
    <property type="evidence" value="ECO:0007669"/>
    <property type="project" value="UniProtKB-KW"/>
</dbReference>
<comment type="catalytic activity">
    <reaction evidence="8 10">
        <text>dITP + H2O = dIMP + diphosphate + H(+)</text>
        <dbReference type="Rhea" id="RHEA:28342"/>
        <dbReference type="ChEBI" id="CHEBI:15377"/>
        <dbReference type="ChEBI" id="CHEBI:15378"/>
        <dbReference type="ChEBI" id="CHEBI:33019"/>
        <dbReference type="ChEBI" id="CHEBI:61194"/>
        <dbReference type="ChEBI" id="CHEBI:61382"/>
        <dbReference type="EC" id="3.6.1.66"/>
    </reaction>
</comment>
<feature type="binding site" evidence="10">
    <location>
        <position position="40"/>
    </location>
    <ligand>
        <name>Mg(2+)</name>
        <dbReference type="ChEBI" id="CHEBI:18420"/>
    </ligand>
</feature>
<keyword evidence="5 10" id="KW-0378">Hydrolase</keyword>
<dbReference type="Gene3D" id="3.90.950.10">
    <property type="match status" value="1"/>
</dbReference>
<evidence type="ECO:0000256" key="6">
    <source>
        <dbReference type="ARBA" id="ARBA00022842"/>
    </source>
</evidence>
<dbReference type="GO" id="GO:0035870">
    <property type="term" value="F:dITP diphosphatase activity"/>
    <property type="evidence" value="ECO:0007669"/>
    <property type="project" value="UniProtKB-UniRule"/>
</dbReference>
<comment type="catalytic activity">
    <reaction evidence="10">
        <text>ITP + H2O = IMP + diphosphate + H(+)</text>
        <dbReference type="Rhea" id="RHEA:29399"/>
        <dbReference type="ChEBI" id="CHEBI:15377"/>
        <dbReference type="ChEBI" id="CHEBI:15378"/>
        <dbReference type="ChEBI" id="CHEBI:33019"/>
        <dbReference type="ChEBI" id="CHEBI:58053"/>
        <dbReference type="ChEBI" id="CHEBI:61402"/>
        <dbReference type="EC" id="3.6.1.66"/>
    </reaction>
</comment>
<dbReference type="SUPFAM" id="SSF52972">
    <property type="entry name" value="ITPase-like"/>
    <property type="match status" value="1"/>
</dbReference>
<evidence type="ECO:0000313" key="12">
    <source>
        <dbReference type="EMBL" id="PRX42417.1"/>
    </source>
</evidence>
<dbReference type="EMBL" id="PVNE01000002">
    <property type="protein sequence ID" value="PRX42417.1"/>
    <property type="molecule type" value="Genomic_DNA"/>
</dbReference>
<dbReference type="GO" id="GO:0005829">
    <property type="term" value="C:cytosol"/>
    <property type="evidence" value="ECO:0007669"/>
    <property type="project" value="TreeGrafter"/>
</dbReference>
<dbReference type="Proteomes" id="UP000237797">
    <property type="component" value="Unassembled WGS sequence"/>
</dbReference>
<name>A0A2T0LIZ9_9BACL</name>
<evidence type="ECO:0000256" key="11">
    <source>
        <dbReference type="RuleBase" id="RU003781"/>
    </source>
</evidence>
<dbReference type="InterPro" id="IPR002637">
    <property type="entry name" value="RdgB/HAM1"/>
</dbReference>
<dbReference type="NCBIfam" id="TIGR00042">
    <property type="entry name" value="RdgB/HAM1 family non-canonical purine NTP pyrophosphatase"/>
    <property type="match status" value="1"/>
</dbReference>
<organism evidence="12 13">
    <name type="scientific">Planifilum fimeticola</name>
    <dbReference type="NCBI Taxonomy" id="201975"/>
    <lineage>
        <taxon>Bacteria</taxon>
        <taxon>Bacillati</taxon>
        <taxon>Bacillota</taxon>
        <taxon>Bacilli</taxon>
        <taxon>Bacillales</taxon>
        <taxon>Thermoactinomycetaceae</taxon>
        <taxon>Planifilum</taxon>
    </lineage>
</organism>
<dbReference type="GO" id="GO:0009117">
    <property type="term" value="P:nucleotide metabolic process"/>
    <property type="evidence" value="ECO:0007669"/>
    <property type="project" value="UniProtKB-KW"/>
</dbReference>
<evidence type="ECO:0000256" key="8">
    <source>
        <dbReference type="ARBA" id="ARBA00051875"/>
    </source>
</evidence>
<feature type="binding site" evidence="10">
    <location>
        <position position="146"/>
    </location>
    <ligand>
        <name>substrate</name>
    </ligand>
</feature>
<dbReference type="HAMAP" id="MF_01405">
    <property type="entry name" value="Non_canon_purine_NTPase"/>
    <property type="match status" value="1"/>
</dbReference>
<proteinExistence type="inferred from homology"/>
<comment type="caution">
    <text evidence="12">The sequence shown here is derived from an EMBL/GenBank/DDBJ whole genome shotgun (WGS) entry which is preliminary data.</text>
</comment>
<dbReference type="FunFam" id="3.90.950.10:FF:000001">
    <property type="entry name" value="dITP/XTP pyrophosphatase"/>
    <property type="match status" value="1"/>
</dbReference>
<evidence type="ECO:0000256" key="5">
    <source>
        <dbReference type="ARBA" id="ARBA00022801"/>
    </source>
</evidence>
<keyword evidence="3 10" id="KW-0479">Metal-binding</keyword>
<dbReference type="PANTHER" id="PTHR11067:SF9">
    <property type="entry name" value="INOSINE TRIPHOSPHATE PYROPHOSPHATASE"/>
    <property type="match status" value="1"/>
</dbReference>
<evidence type="ECO:0000256" key="1">
    <source>
        <dbReference type="ARBA" id="ARBA00008023"/>
    </source>
</evidence>
<dbReference type="Pfam" id="PF01725">
    <property type="entry name" value="Ham1p_like"/>
    <property type="match status" value="1"/>
</dbReference>
<dbReference type="GO" id="GO:0036222">
    <property type="term" value="F:XTP diphosphatase activity"/>
    <property type="evidence" value="ECO:0007669"/>
    <property type="project" value="UniProtKB-UniRule"/>
</dbReference>
<feature type="binding site" evidence="10">
    <location>
        <position position="41"/>
    </location>
    <ligand>
        <name>substrate</name>
    </ligand>
</feature>
<evidence type="ECO:0000256" key="2">
    <source>
        <dbReference type="ARBA" id="ARBA00011738"/>
    </source>
</evidence>
<keyword evidence="13" id="KW-1185">Reference proteome</keyword>
<evidence type="ECO:0000256" key="3">
    <source>
        <dbReference type="ARBA" id="ARBA00022723"/>
    </source>
</evidence>
<evidence type="ECO:0000313" key="13">
    <source>
        <dbReference type="Proteomes" id="UP000237797"/>
    </source>
</evidence>
<keyword evidence="6 10" id="KW-0460">Magnesium</keyword>
<comment type="caution">
    <text evidence="10">Lacks conserved residue(s) required for the propagation of feature annotation.</text>
</comment>